<dbReference type="SUPFAM" id="SSF51126">
    <property type="entry name" value="Pectin lyase-like"/>
    <property type="match status" value="1"/>
</dbReference>
<keyword evidence="2" id="KW-0378">Hydrolase</keyword>
<gene>
    <name evidence="6" type="ORF">FCM35_KLT12558</name>
</gene>
<comment type="pathway">
    <text evidence="1">Glycan metabolism; pectin degradation; 2-dehydro-3-deoxy-D-gluconate from pectin: step 1/5.</text>
</comment>
<dbReference type="EMBL" id="SWLB01000024">
    <property type="protein sequence ID" value="KAF3322569.1"/>
    <property type="molecule type" value="Genomic_DNA"/>
</dbReference>
<dbReference type="Gene3D" id="2.160.20.10">
    <property type="entry name" value="Single-stranded right-handed beta-helix, Pectin lyase-like"/>
    <property type="match status" value="1"/>
</dbReference>
<dbReference type="UniPathway" id="UPA00545">
    <property type="reaction ID" value="UER00823"/>
</dbReference>
<dbReference type="GO" id="GO:0045490">
    <property type="term" value="P:pectin catabolic process"/>
    <property type="evidence" value="ECO:0007669"/>
    <property type="project" value="UniProtKB-UniPathway"/>
</dbReference>
<sequence length="210" mass="23648">MAKGLIPSSTVLLLPSLTRAINSSALRIVSSIWAQKPLDNQKNTITAQNRKYPDQNTGISIHASRIVAAADLEPVKSNYSTYLCRPWKMYSRTVYMMSYIGDHINPVGWLEWNNTFALDTLYYAEYNNYGPGSAVDKRVAWPGYRVITAPQEAAKFTVSQFIFGTSWLPSTGGVFVWSINLLRAEKGDNKDFRYIAPKEFQAMGVQFELS</sequence>
<dbReference type="InterPro" id="IPR011050">
    <property type="entry name" value="Pectin_lyase_fold/virulence"/>
</dbReference>
<dbReference type="GO" id="GO:0042545">
    <property type="term" value="P:cell wall modification"/>
    <property type="evidence" value="ECO:0007669"/>
    <property type="project" value="InterPro"/>
</dbReference>
<evidence type="ECO:0000313" key="6">
    <source>
        <dbReference type="EMBL" id="KAF3322569.1"/>
    </source>
</evidence>
<organism evidence="6 7">
    <name type="scientific">Carex littledalei</name>
    <dbReference type="NCBI Taxonomy" id="544730"/>
    <lineage>
        <taxon>Eukaryota</taxon>
        <taxon>Viridiplantae</taxon>
        <taxon>Streptophyta</taxon>
        <taxon>Embryophyta</taxon>
        <taxon>Tracheophyta</taxon>
        <taxon>Spermatophyta</taxon>
        <taxon>Magnoliopsida</taxon>
        <taxon>Liliopsida</taxon>
        <taxon>Poales</taxon>
        <taxon>Cyperaceae</taxon>
        <taxon>Cyperoideae</taxon>
        <taxon>Cariceae</taxon>
        <taxon>Carex</taxon>
        <taxon>Carex subgen. Euthyceras</taxon>
    </lineage>
</organism>
<name>A0A833QGX4_9POAL</name>
<dbReference type="Proteomes" id="UP000623129">
    <property type="component" value="Unassembled WGS sequence"/>
</dbReference>
<dbReference type="InterPro" id="IPR000070">
    <property type="entry name" value="Pectinesterase_cat"/>
</dbReference>
<evidence type="ECO:0000256" key="2">
    <source>
        <dbReference type="ARBA" id="ARBA00022801"/>
    </source>
</evidence>
<feature type="signal peptide" evidence="4">
    <location>
        <begin position="1"/>
        <end position="20"/>
    </location>
</feature>
<dbReference type="Pfam" id="PF01095">
    <property type="entry name" value="Pectinesterase"/>
    <property type="match status" value="1"/>
</dbReference>
<proteinExistence type="predicted"/>
<keyword evidence="3" id="KW-0063">Aspartyl esterase</keyword>
<evidence type="ECO:0000256" key="3">
    <source>
        <dbReference type="ARBA" id="ARBA00023085"/>
    </source>
</evidence>
<evidence type="ECO:0000256" key="4">
    <source>
        <dbReference type="SAM" id="SignalP"/>
    </source>
</evidence>
<keyword evidence="4" id="KW-0732">Signal</keyword>
<evidence type="ECO:0000259" key="5">
    <source>
        <dbReference type="Pfam" id="PF01095"/>
    </source>
</evidence>
<dbReference type="OrthoDB" id="687918at2759"/>
<reference evidence="6" key="1">
    <citation type="submission" date="2020-01" db="EMBL/GenBank/DDBJ databases">
        <title>Genome sequence of Kobresia littledalei, the first chromosome-level genome in the family Cyperaceae.</title>
        <authorList>
            <person name="Qu G."/>
        </authorList>
    </citation>
    <scope>NUCLEOTIDE SEQUENCE</scope>
    <source>
        <strain evidence="6">C.B.Clarke</strain>
        <tissue evidence="6">Leaf</tissue>
    </source>
</reference>
<evidence type="ECO:0000313" key="7">
    <source>
        <dbReference type="Proteomes" id="UP000623129"/>
    </source>
</evidence>
<feature type="domain" description="Pectinesterase catalytic" evidence="5">
    <location>
        <begin position="29"/>
        <end position="164"/>
    </location>
</feature>
<keyword evidence="7" id="KW-1185">Reference proteome</keyword>
<comment type="caution">
    <text evidence="6">The sequence shown here is derived from an EMBL/GenBank/DDBJ whole genome shotgun (WGS) entry which is preliminary data.</text>
</comment>
<evidence type="ECO:0000256" key="1">
    <source>
        <dbReference type="ARBA" id="ARBA00005184"/>
    </source>
</evidence>
<feature type="chain" id="PRO_5032546184" evidence="4">
    <location>
        <begin position="21"/>
        <end position="210"/>
    </location>
</feature>
<dbReference type="AlphaFoldDB" id="A0A833QGX4"/>
<dbReference type="PANTHER" id="PTHR31707">
    <property type="entry name" value="PECTINESTERASE"/>
    <property type="match status" value="1"/>
</dbReference>
<protein>
    <submittedName>
        <fullName evidence="6">Putative pectinesterase/pectinesterase inhibitor 34</fullName>
    </submittedName>
</protein>
<accession>A0A833QGX4</accession>
<dbReference type="GO" id="GO:0030599">
    <property type="term" value="F:pectinesterase activity"/>
    <property type="evidence" value="ECO:0007669"/>
    <property type="project" value="InterPro"/>
</dbReference>
<dbReference type="InterPro" id="IPR012334">
    <property type="entry name" value="Pectin_lyas_fold"/>
</dbReference>